<dbReference type="KEGG" id="whj:H9Q79_16995"/>
<reference evidence="5 6" key="1">
    <citation type="submission" date="2020-08" db="EMBL/GenBank/DDBJ databases">
        <authorList>
            <person name="Liu C."/>
            <person name="Sun Q."/>
        </authorList>
    </citation>
    <scope>NUCLEOTIDE SEQUENCE [LARGE SCALE GENOMIC DNA]</scope>
    <source>
        <strain evidence="5 6">NSJ-29</strain>
    </source>
</reference>
<dbReference type="InterPro" id="IPR014036">
    <property type="entry name" value="DeoR-like_C"/>
</dbReference>
<keyword evidence="1" id="KW-0805">Transcription regulation</keyword>
<dbReference type="PANTHER" id="PTHR30363">
    <property type="entry name" value="HTH-TYPE TRANSCRIPTIONAL REGULATOR SRLR-RELATED"/>
    <property type="match status" value="1"/>
</dbReference>
<dbReference type="Pfam" id="PF00455">
    <property type="entry name" value="DeoRC"/>
    <property type="match status" value="1"/>
</dbReference>
<keyword evidence="6" id="KW-1185">Reference proteome</keyword>
<dbReference type="AlphaFoldDB" id="A0A7G9GCJ8"/>
<dbReference type="Proteomes" id="UP000515860">
    <property type="component" value="Chromosome"/>
</dbReference>
<dbReference type="InterPro" id="IPR037171">
    <property type="entry name" value="NagB/RpiA_transferase-like"/>
</dbReference>
<dbReference type="InterPro" id="IPR001034">
    <property type="entry name" value="DeoR_HTH"/>
</dbReference>
<dbReference type="InterPro" id="IPR036388">
    <property type="entry name" value="WH-like_DNA-bd_sf"/>
</dbReference>
<name>A0A7G9GCJ8_9FIRM</name>
<evidence type="ECO:0000256" key="2">
    <source>
        <dbReference type="ARBA" id="ARBA00023125"/>
    </source>
</evidence>
<evidence type="ECO:0000256" key="1">
    <source>
        <dbReference type="ARBA" id="ARBA00023015"/>
    </source>
</evidence>
<dbReference type="PROSITE" id="PS00894">
    <property type="entry name" value="HTH_DEOR_1"/>
    <property type="match status" value="1"/>
</dbReference>
<proteinExistence type="predicted"/>
<dbReference type="PRINTS" id="PR00037">
    <property type="entry name" value="HTHLACR"/>
</dbReference>
<dbReference type="GO" id="GO:0003700">
    <property type="term" value="F:DNA-binding transcription factor activity"/>
    <property type="evidence" value="ECO:0007669"/>
    <property type="project" value="InterPro"/>
</dbReference>
<dbReference type="InterPro" id="IPR036390">
    <property type="entry name" value="WH_DNA-bd_sf"/>
</dbReference>
<evidence type="ECO:0000313" key="6">
    <source>
        <dbReference type="Proteomes" id="UP000515860"/>
    </source>
</evidence>
<dbReference type="GO" id="GO:0003677">
    <property type="term" value="F:DNA binding"/>
    <property type="evidence" value="ECO:0007669"/>
    <property type="project" value="UniProtKB-KW"/>
</dbReference>
<gene>
    <name evidence="5" type="ORF">H9Q79_16995</name>
</gene>
<keyword evidence="3" id="KW-0804">Transcription</keyword>
<dbReference type="SMART" id="SM01134">
    <property type="entry name" value="DeoRC"/>
    <property type="match status" value="1"/>
</dbReference>
<evidence type="ECO:0000259" key="4">
    <source>
        <dbReference type="PROSITE" id="PS51000"/>
    </source>
</evidence>
<organism evidence="5 6">
    <name type="scientific">Wansuia hejianensis</name>
    <dbReference type="NCBI Taxonomy" id="2763667"/>
    <lineage>
        <taxon>Bacteria</taxon>
        <taxon>Bacillati</taxon>
        <taxon>Bacillota</taxon>
        <taxon>Clostridia</taxon>
        <taxon>Lachnospirales</taxon>
        <taxon>Lachnospiraceae</taxon>
        <taxon>Wansuia</taxon>
    </lineage>
</organism>
<dbReference type="EMBL" id="CP060635">
    <property type="protein sequence ID" value="QNM08530.1"/>
    <property type="molecule type" value="Genomic_DNA"/>
</dbReference>
<dbReference type="SUPFAM" id="SSF46785">
    <property type="entry name" value="Winged helix' DNA-binding domain"/>
    <property type="match status" value="1"/>
</dbReference>
<dbReference type="SUPFAM" id="SSF100950">
    <property type="entry name" value="NagB/RpiA/CoA transferase-like"/>
    <property type="match status" value="1"/>
</dbReference>
<keyword evidence="2" id="KW-0238">DNA-binding</keyword>
<accession>A0A7G9GCJ8</accession>
<dbReference type="PANTHER" id="PTHR30363:SF44">
    <property type="entry name" value="AGA OPERON TRANSCRIPTIONAL REPRESSOR-RELATED"/>
    <property type="match status" value="1"/>
</dbReference>
<dbReference type="PROSITE" id="PS51000">
    <property type="entry name" value="HTH_DEOR_2"/>
    <property type="match status" value="1"/>
</dbReference>
<dbReference type="Gene3D" id="3.40.50.1360">
    <property type="match status" value="1"/>
</dbReference>
<dbReference type="Gene3D" id="1.10.10.10">
    <property type="entry name" value="Winged helix-like DNA-binding domain superfamily/Winged helix DNA-binding domain"/>
    <property type="match status" value="1"/>
</dbReference>
<feature type="domain" description="HTH deoR-type" evidence="4">
    <location>
        <begin position="3"/>
        <end position="58"/>
    </location>
</feature>
<evidence type="ECO:0000313" key="5">
    <source>
        <dbReference type="EMBL" id="QNM08530.1"/>
    </source>
</evidence>
<evidence type="ECO:0000256" key="3">
    <source>
        <dbReference type="ARBA" id="ARBA00023163"/>
    </source>
</evidence>
<dbReference type="RefSeq" id="WP_249328779.1">
    <property type="nucleotide sequence ID" value="NZ_CP060635.1"/>
</dbReference>
<dbReference type="InterPro" id="IPR018356">
    <property type="entry name" value="Tscrpt_reg_HTH_DeoR_CS"/>
</dbReference>
<dbReference type="Pfam" id="PF08220">
    <property type="entry name" value="HTH_DeoR"/>
    <property type="match status" value="1"/>
</dbReference>
<dbReference type="InterPro" id="IPR050313">
    <property type="entry name" value="Carb_Metab_HTH_regulators"/>
</dbReference>
<dbReference type="SMART" id="SM00420">
    <property type="entry name" value="HTH_DEOR"/>
    <property type="match status" value="1"/>
</dbReference>
<protein>
    <submittedName>
        <fullName evidence="5">DeoR/GlpR transcriptional regulator</fullName>
    </submittedName>
</protein>
<sequence length="261" mass="28983">MLALERRNLILEKLQDEKRVVVSELSQLYSVSEETIRRDLEKLEQDGFATKSYGGAVLNENVGIDMPLNIRSKKNVAAKQKMAEIAASLIHDGDHIMLDASSTDLFIAKAIKNKQRLTVITNSIEIVLELSEVPGFNIISTGGSLKEGYLALLGPQTEEAISSYYADKAFVSCKGLNYEHGIMDSLELFTSVKKVIMASAAKCYLIIDSTKFDKTAFTRAGNIDQIAAVITDMKPDERWLELFKKKGIECHYPKACPQNTV</sequence>